<organism evidence="2 3">
    <name type="scientific">Aegilops tauschii subsp. strangulata</name>
    <name type="common">Goatgrass</name>
    <dbReference type="NCBI Taxonomy" id="200361"/>
    <lineage>
        <taxon>Eukaryota</taxon>
        <taxon>Viridiplantae</taxon>
        <taxon>Streptophyta</taxon>
        <taxon>Embryophyta</taxon>
        <taxon>Tracheophyta</taxon>
        <taxon>Spermatophyta</taxon>
        <taxon>Magnoliopsida</taxon>
        <taxon>Liliopsida</taxon>
        <taxon>Poales</taxon>
        <taxon>Poaceae</taxon>
        <taxon>BOP clade</taxon>
        <taxon>Pooideae</taxon>
        <taxon>Triticodae</taxon>
        <taxon>Triticeae</taxon>
        <taxon>Triticinae</taxon>
        <taxon>Aegilops</taxon>
    </lineage>
</organism>
<dbReference type="EnsemblPlants" id="AET1Gv20987600.1">
    <property type="protein sequence ID" value="AET1Gv20987600.1"/>
    <property type="gene ID" value="AET1Gv20987600"/>
</dbReference>
<accession>A0A452ZZT1</accession>
<dbReference type="Gramene" id="AET1Gv20987600.1">
    <property type="protein sequence ID" value="AET1Gv20987600.1"/>
    <property type="gene ID" value="AET1Gv20987600"/>
</dbReference>
<reference evidence="3" key="1">
    <citation type="journal article" date="2014" name="Science">
        <title>Ancient hybridizations among the ancestral genomes of bread wheat.</title>
        <authorList>
            <consortium name="International Wheat Genome Sequencing Consortium,"/>
            <person name="Marcussen T."/>
            <person name="Sandve S.R."/>
            <person name="Heier L."/>
            <person name="Spannagl M."/>
            <person name="Pfeifer M."/>
            <person name="Jakobsen K.S."/>
            <person name="Wulff B.B."/>
            <person name="Steuernagel B."/>
            <person name="Mayer K.F."/>
            <person name="Olsen O.A."/>
        </authorList>
    </citation>
    <scope>NUCLEOTIDE SEQUENCE [LARGE SCALE GENOMIC DNA]</scope>
    <source>
        <strain evidence="3">cv. AL8/78</strain>
    </source>
</reference>
<proteinExistence type="predicted"/>
<evidence type="ECO:0000313" key="2">
    <source>
        <dbReference type="EnsemblPlants" id="AET1Gv20987600.1"/>
    </source>
</evidence>
<dbReference type="STRING" id="200361.A0A452ZZT1"/>
<reference evidence="3" key="2">
    <citation type="journal article" date="2017" name="Nat. Plants">
        <title>The Aegilops tauschii genome reveals multiple impacts of transposons.</title>
        <authorList>
            <person name="Zhao G."/>
            <person name="Zou C."/>
            <person name="Li K."/>
            <person name="Wang K."/>
            <person name="Li T."/>
            <person name="Gao L."/>
            <person name="Zhang X."/>
            <person name="Wang H."/>
            <person name="Yang Z."/>
            <person name="Liu X."/>
            <person name="Jiang W."/>
            <person name="Mao L."/>
            <person name="Kong X."/>
            <person name="Jiao Y."/>
            <person name="Jia J."/>
        </authorList>
    </citation>
    <scope>NUCLEOTIDE SEQUENCE [LARGE SCALE GENOMIC DNA]</scope>
    <source>
        <strain evidence="3">cv. AL8/78</strain>
    </source>
</reference>
<protein>
    <submittedName>
        <fullName evidence="2">Uncharacterized protein</fullName>
    </submittedName>
</protein>
<name>A0A452ZZT1_AEGTS</name>
<keyword evidence="3" id="KW-1185">Reference proteome</keyword>
<feature type="region of interest" description="Disordered" evidence="1">
    <location>
        <begin position="91"/>
        <end position="127"/>
    </location>
</feature>
<reference evidence="2" key="4">
    <citation type="submission" date="2019-03" db="UniProtKB">
        <authorList>
            <consortium name="EnsemblPlants"/>
        </authorList>
    </citation>
    <scope>IDENTIFICATION</scope>
</reference>
<evidence type="ECO:0000313" key="3">
    <source>
        <dbReference type="Proteomes" id="UP000015105"/>
    </source>
</evidence>
<dbReference type="Proteomes" id="UP000015105">
    <property type="component" value="Chromosome 1D"/>
</dbReference>
<sequence>TLHKESGAAATYDALDMRVDTHWTAKRAEEMTERDWRILREDFGISYRGSRVPRPMRSWAESGLGAELLRNVDRAGCRSRWPGITRMLVQSNSPVPPELARHEASKFKPGSVPGRPPRRNSTVHADG</sequence>
<reference evidence="2" key="5">
    <citation type="journal article" date="2021" name="G3 (Bethesda)">
        <title>Aegilops tauschii genome assembly Aet v5.0 features greater sequence contiguity and improved annotation.</title>
        <authorList>
            <person name="Wang L."/>
            <person name="Zhu T."/>
            <person name="Rodriguez J.C."/>
            <person name="Deal K.R."/>
            <person name="Dubcovsky J."/>
            <person name="McGuire P.E."/>
            <person name="Lux T."/>
            <person name="Spannagl M."/>
            <person name="Mayer K.F.X."/>
            <person name="Baldrich P."/>
            <person name="Meyers B.C."/>
            <person name="Huo N."/>
            <person name="Gu Y.Q."/>
            <person name="Zhou H."/>
            <person name="Devos K.M."/>
            <person name="Bennetzen J.L."/>
            <person name="Unver T."/>
            <person name="Budak H."/>
            <person name="Gulick P.J."/>
            <person name="Galiba G."/>
            <person name="Kalapos B."/>
            <person name="Nelson D.R."/>
            <person name="Li P."/>
            <person name="You F.M."/>
            <person name="Luo M.C."/>
            <person name="Dvorak J."/>
        </authorList>
    </citation>
    <scope>NUCLEOTIDE SEQUENCE [LARGE SCALE GENOMIC DNA]</scope>
    <source>
        <strain evidence="2">cv. AL8/78</strain>
    </source>
</reference>
<dbReference type="AlphaFoldDB" id="A0A452ZZT1"/>
<dbReference type="InterPro" id="IPR027417">
    <property type="entry name" value="P-loop_NTPase"/>
</dbReference>
<reference evidence="2" key="3">
    <citation type="journal article" date="2017" name="Nature">
        <title>Genome sequence of the progenitor of the wheat D genome Aegilops tauschii.</title>
        <authorList>
            <person name="Luo M.C."/>
            <person name="Gu Y.Q."/>
            <person name="Puiu D."/>
            <person name="Wang H."/>
            <person name="Twardziok S.O."/>
            <person name="Deal K.R."/>
            <person name="Huo N."/>
            <person name="Zhu T."/>
            <person name="Wang L."/>
            <person name="Wang Y."/>
            <person name="McGuire P.E."/>
            <person name="Liu S."/>
            <person name="Long H."/>
            <person name="Ramasamy R.K."/>
            <person name="Rodriguez J.C."/>
            <person name="Van S.L."/>
            <person name="Yuan L."/>
            <person name="Wang Z."/>
            <person name="Xia Z."/>
            <person name="Xiao L."/>
            <person name="Anderson O.D."/>
            <person name="Ouyang S."/>
            <person name="Liang Y."/>
            <person name="Zimin A.V."/>
            <person name="Pertea G."/>
            <person name="Qi P."/>
            <person name="Bennetzen J.L."/>
            <person name="Dai X."/>
            <person name="Dawson M.W."/>
            <person name="Muller H.G."/>
            <person name="Kugler K."/>
            <person name="Rivarola-Duarte L."/>
            <person name="Spannagl M."/>
            <person name="Mayer K.F.X."/>
            <person name="Lu F.H."/>
            <person name="Bevan M.W."/>
            <person name="Leroy P."/>
            <person name="Li P."/>
            <person name="You F.M."/>
            <person name="Sun Q."/>
            <person name="Liu Z."/>
            <person name="Lyons E."/>
            <person name="Wicker T."/>
            <person name="Salzberg S.L."/>
            <person name="Devos K.M."/>
            <person name="Dvorak J."/>
        </authorList>
    </citation>
    <scope>NUCLEOTIDE SEQUENCE [LARGE SCALE GENOMIC DNA]</scope>
    <source>
        <strain evidence="2">cv. AL8/78</strain>
    </source>
</reference>
<dbReference type="Gene3D" id="3.40.50.300">
    <property type="entry name" value="P-loop containing nucleotide triphosphate hydrolases"/>
    <property type="match status" value="1"/>
</dbReference>
<evidence type="ECO:0000256" key="1">
    <source>
        <dbReference type="SAM" id="MobiDB-lite"/>
    </source>
</evidence>